<name>G5A1S8_PHYSP</name>
<dbReference type="RefSeq" id="XP_009533621.1">
    <property type="nucleotide sequence ID" value="XM_009535326.1"/>
</dbReference>
<keyword evidence="2" id="KW-1185">Reference proteome</keyword>
<dbReference type="Proteomes" id="UP000002640">
    <property type="component" value="Unassembled WGS sequence"/>
</dbReference>
<sequence>MGATGPAVLCTTSNSYTLQVTVSMCLPSSEYQKLWTLSLSSISSAKLRAVSFSYVDCWAAVGAPTQVTAISGPPRIEVMLGRTTPTVGGAVAVRGLLSGDCQTCPTSSTVVSGVCTCSGTKGFIGNVCSTCPTGSSIINGVCTCSGGRSIVNGVCTCPSSSTFIDNECVCSGGRTLVNNVCTCPSTSTLVGTGDSAVCRCSGSQGFINGVCSTCPSGSSVVNGVCTCSGGRSLVNGVCTCPSTSTFDGSACVCSGGQTLVNNVYTCPSTSSLVGTGTSAVCRCAGTEGFINGVCSTCPSGSSVVNGVCTCSGGRSLVNGVCTCPSTSTFDGSACVCSGGQTLANNVCTCPSTSALVGSGSSAVCHCSESEGFIDGECSTCPPGSSAVDAVCTCSPGLEIVNGQCTCPCGQEFTSGKCVSKCFWTTSNVGYDCPWTDPKKSVLALNEDCKITAPAVLDNYVADERTNKYDGALEDPVISISATKEGGSVGVTAKATWKEYFLTPTTLENKVTFETFGVFDLEMKATDYGWLAKCSGCVAIVDKYPPTAEIKCQATVTTTLAAPASYADGKLAEAIAQEEKFTAFYSTDNVKNNDGASGANERCDDVTAEMQDFFASSASNLASLDTQCFDTDFGEKVLAKAPGTSLLTSATQSELDELQCTRCCSKSLTLQEYYYDYKCGTDPADAEKKIATSDQCAFNYCLNIPGDALVEASAAVTESVAEETTTVLGGLPTSVAPALNVIHRSITCTAVNKGCSYTPTLGDLLTHKSSWGPGGLEEYDVEDFVYWGYAVDTENRHQWSDSAVLTFTNTQTVVPHNVCASFRQMWTENSPTPRTDDESHMCAYPGSDFVMMTFAYDSDSDSTHDADTVKGTYTDVKCYVTLAEGGPGNNLDKVQEAELPLTWPSAASGRIQISKQLALELVNDPETAETTDVKVRCDFTFKYFNSEDTEDEKCAYPFTIKDCDVPELELIAPAECALGSPTGVPGPYEAGATQLLTELKAVTGECCASSPVLTCAALAESTSESGVKRCEPVTVPLPAQMAAMELRVDDEDRDDSKLEASASPSAMEVLAASALVAIVALIAVKQRVAGTARLARETDDVYVTLLD</sequence>
<evidence type="ECO:0000313" key="2">
    <source>
        <dbReference type="Proteomes" id="UP000002640"/>
    </source>
</evidence>
<dbReference type="GeneID" id="20644135"/>
<organism evidence="1 2">
    <name type="scientific">Phytophthora sojae (strain P6497)</name>
    <name type="common">Soybean stem and root rot agent</name>
    <name type="synonym">Phytophthora megasperma f. sp. glycines</name>
    <dbReference type="NCBI Taxonomy" id="1094619"/>
    <lineage>
        <taxon>Eukaryota</taxon>
        <taxon>Sar</taxon>
        <taxon>Stramenopiles</taxon>
        <taxon>Oomycota</taxon>
        <taxon>Peronosporomycetes</taxon>
        <taxon>Peronosporales</taxon>
        <taxon>Peronosporaceae</taxon>
        <taxon>Phytophthora</taxon>
    </lineage>
</organism>
<dbReference type="AlphaFoldDB" id="G5A1S8"/>
<dbReference type="KEGG" id="psoj:PHYSODRAFT_317888"/>
<dbReference type="InParanoid" id="G5A1S8"/>
<dbReference type="EMBL" id="JH159158">
    <property type="protein sequence ID" value="EGZ10876.1"/>
    <property type="molecule type" value="Genomic_DNA"/>
</dbReference>
<accession>G5A1S8</accession>
<evidence type="ECO:0000313" key="1">
    <source>
        <dbReference type="EMBL" id="EGZ10876.1"/>
    </source>
</evidence>
<gene>
    <name evidence="1" type="ORF">PHYSODRAFT_317888</name>
</gene>
<dbReference type="OMA" id="VNEICQC"/>
<reference evidence="1 2" key="1">
    <citation type="journal article" date="2006" name="Science">
        <title>Phytophthora genome sequences uncover evolutionary origins and mechanisms of pathogenesis.</title>
        <authorList>
            <person name="Tyler B.M."/>
            <person name="Tripathy S."/>
            <person name="Zhang X."/>
            <person name="Dehal P."/>
            <person name="Jiang R.H."/>
            <person name="Aerts A."/>
            <person name="Arredondo F.D."/>
            <person name="Baxter L."/>
            <person name="Bensasson D."/>
            <person name="Beynon J.L."/>
            <person name="Chapman J."/>
            <person name="Damasceno C.M."/>
            <person name="Dorrance A.E."/>
            <person name="Dou D."/>
            <person name="Dickerman A.W."/>
            <person name="Dubchak I.L."/>
            <person name="Garbelotto M."/>
            <person name="Gijzen M."/>
            <person name="Gordon S.G."/>
            <person name="Govers F."/>
            <person name="Grunwald N.J."/>
            <person name="Huang W."/>
            <person name="Ivors K.L."/>
            <person name="Jones R.W."/>
            <person name="Kamoun S."/>
            <person name="Krampis K."/>
            <person name="Lamour K.H."/>
            <person name="Lee M.K."/>
            <person name="McDonald W.H."/>
            <person name="Medina M."/>
            <person name="Meijer H.J."/>
            <person name="Nordberg E.K."/>
            <person name="Maclean D.J."/>
            <person name="Ospina-Giraldo M.D."/>
            <person name="Morris P.F."/>
            <person name="Phuntumart V."/>
            <person name="Putnam N.H."/>
            <person name="Rash S."/>
            <person name="Rose J.K."/>
            <person name="Sakihama Y."/>
            <person name="Salamov A.A."/>
            <person name="Savidor A."/>
            <person name="Scheuring C.F."/>
            <person name="Smith B.M."/>
            <person name="Sobral B.W."/>
            <person name="Terry A."/>
            <person name="Torto-Alalibo T.A."/>
            <person name="Win J."/>
            <person name="Xu Z."/>
            <person name="Zhang H."/>
            <person name="Grigoriev I.V."/>
            <person name="Rokhsar D.S."/>
            <person name="Boore J.L."/>
        </authorList>
    </citation>
    <scope>NUCLEOTIDE SEQUENCE [LARGE SCALE GENOMIC DNA]</scope>
    <source>
        <strain evidence="1 2">P6497</strain>
    </source>
</reference>
<protein>
    <submittedName>
        <fullName evidence="1">Uncharacterized protein</fullName>
    </submittedName>
</protein>
<dbReference type="STRING" id="1094619.G5A1S8"/>
<proteinExistence type="predicted"/>